<dbReference type="SUPFAM" id="SSF53067">
    <property type="entry name" value="Actin-like ATPase domain"/>
    <property type="match status" value="2"/>
</dbReference>
<proteinExistence type="inferred from homology"/>
<dbReference type="AlphaFoldDB" id="A0A2H0W262"/>
<keyword evidence="3 6" id="KW-0547">Nucleotide-binding</keyword>
<comment type="subunit">
    <text evidence="6">Homodimer.</text>
</comment>
<comment type="caution">
    <text evidence="6">Lacks conserved residue(s) required for the propagation of feature annotation.</text>
</comment>
<evidence type="ECO:0000256" key="4">
    <source>
        <dbReference type="ARBA" id="ARBA00022777"/>
    </source>
</evidence>
<dbReference type="PANTHER" id="PTHR21060">
    <property type="entry name" value="ACETATE KINASE"/>
    <property type="match status" value="1"/>
</dbReference>
<evidence type="ECO:0000256" key="7">
    <source>
        <dbReference type="RuleBase" id="RU003835"/>
    </source>
</evidence>
<feature type="binding site" evidence="6">
    <location>
        <position position="378"/>
    </location>
    <ligand>
        <name>Mg(2+)</name>
        <dbReference type="ChEBI" id="CHEBI:18420"/>
    </ligand>
</feature>
<dbReference type="Gene3D" id="3.30.420.40">
    <property type="match status" value="2"/>
</dbReference>
<protein>
    <recommendedName>
        <fullName evidence="6">Acetate kinase</fullName>
        <ecNumber evidence="6">2.7.2.1</ecNumber>
    </recommendedName>
    <alternativeName>
        <fullName evidence="6">Acetokinase</fullName>
    </alternativeName>
</protein>
<dbReference type="EMBL" id="PEZZ01000006">
    <property type="protein sequence ID" value="PIS05453.1"/>
    <property type="molecule type" value="Genomic_DNA"/>
</dbReference>
<dbReference type="EC" id="2.7.2.1" evidence="6"/>
<keyword evidence="6" id="KW-0460">Magnesium</keyword>
<dbReference type="UniPathway" id="UPA00340">
    <property type="reaction ID" value="UER00458"/>
</dbReference>
<feature type="binding site" evidence="6">
    <location>
        <begin position="285"/>
        <end position="287"/>
    </location>
    <ligand>
        <name>ATP</name>
        <dbReference type="ChEBI" id="CHEBI:30616"/>
    </ligand>
</feature>
<dbReference type="GO" id="GO:0000287">
    <property type="term" value="F:magnesium ion binding"/>
    <property type="evidence" value="ECO:0007669"/>
    <property type="project" value="UniProtKB-UniRule"/>
</dbReference>
<sequence length="393" mass="43748">MSTLKRFILVLNSGSSTLKFQIFKIDSLAVVLSGNFEKIGLRASFYELNENGSGRAVMGNFPEGVPNHDQALKIILGKVNHWHKKIAAVGHRVVHGGEVYHDPTVINKAVIKKLEKLGELAPLHNPINVSCIKRAQQSLSQSIKHVAIFDTAFYADLPDYAYTYGLPYDFYTKLGIRKYGFHGTSHQYVTLQAAHKLKKPLNQLKLISCHLGSGCSITAVKNGKAVDTSMGFTPLAGLVMGTRSGDFDPAIILHLMKHLDFSPQQMETILNFQSGLKGVFGYSRDMRDIMLASGYKIPGYKPKKKFSKEDKARAKLALNIFVYTIVRYIGQYATVMGGVDAVIFTAGIGERNADVRRLIQSKLRFIRPYKVLTIPTNEGLMMAQLVKQKLRLK</sequence>
<dbReference type="InterPro" id="IPR043129">
    <property type="entry name" value="ATPase_NBD"/>
</dbReference>
<feature type="binding site" evidence="6">
    <location>
        <position position="92"/>
    </location>
    <ligand>
        <name>substrate</name>
    </ligand>
</feature>
<keyword evidence="2 6" id="KW-0808">Transferase</keyword>
<dbReference type="Proteomes" id="UP000230935">
    <property type="component" value="Unassembled WGS sequence"/>
</dbReference>
<feature type="site" description="Transition state stabilizer" evidence="6">
    <location>
        <position position="243"/>
    </location>
</feature>
<evidence type="ECO:0000256" key="1">
    <source>
        <dbReference type="ARBA" id="ARBA00008748"/>
    </source>
</evidence>
<evidence type="ECO:0000313" key="9">
    <source>
        <dbReference type="Proteomes" id="UP000230935"/>
    </source>
</evidence>
<feature type="binding site" evidence="6">
    <location>
        <position position="19"/>
    </location>
    <ligand>
        <name>ATP</name>
        <dbReference type="ChEBI" id="CHEBI:30616"/>
    </ligand>
</feature>
<dbReference type="GO" id="GO:0008776">
    <property type="term" value="F:acetate kinase activity"/>
    <property type="evidence" value="ECO:0007669"/>
    <property type="project" value="UniProtKB-UniRule"/>
</dbReference>
<reference evidence="9" key="1">
    <citation type="submission" date="2017-09" db="EMBL/GenBank/DDBJ databases">
        <title>Depth-based differentiation of microbial function through sediment-hosted aquifers and enrichment of novel symbionts in the deep terrestrial subsurface.</title>
        <authorList>
            <person name="Probst A.J."/>
            <person name="Ladd B."/>
            <person name="Jarett J.K."/>
            <person name="Geller-Mcgrath D.E."/>
            <person name="Sieber C.M.K."/>
            <person name="Emerson J.B."/>
            <person name="Anantharaman K."/>
            <person name="Thomas B.C."/>
            <person name="Malmstrom R."/>
            <person name="Stieglmeier M."/>
            <person name="Klingl A."/>
            <person name="Woyke T."/>
            <person name="Ryan C.M."/>
            <person name="Banfield J.F."/>
        </authorList>
    </citation>
    <scope>NUCLEOTIDE SEQUENCE [LARGE SCALE GENOMIC DNA]</scope>
</reference>
<comment type="function">
    <text evidence="6">Catalyzes the formation of acetyl phosphate from acetate and ATP. Can also catalyze the reverse reaction.</text>
</comment>
<dbReference type="NCBIfam" id="TIGR00016">
    <property type="entry name" value="ackA"/>
    <property type="match status" value="1"/>
</dbReference>
<evidence type="ECO:0000256" key="2">
    <source>
        <dbReference type="ARBA" id="ARBA00022679"/>
    </source>
</evidence>
<dbReference type="PROSITE" id="PS01076">
    <property type="entry name" value="ACETATE_KINASE_2"/>
    <property type="match status" value="1"/>
</dbReference>
<keyword evidence="6" id="KW-0963">Cytoplasm</keyword>
<dbReference type="PANTHER" id="PTHR21060:SF15">
    <property type="entry name" value="ACETATE KINASE-RELATED"/>
    <property type="match status" value="1"/>
</dbReference>
<dbReference type="CDD" id="cd24010">
    <property type="entry name" value="ASKHA_NBD_AcK_PK"/>
    <property type="match status" value="1"/>
</dbReference>
<dbReference type="GO" id="GO:0006085">
    <property type="term" value="P:acetyl-CoA biosynthetic process"/>
    <property type="evidence" value="ECO:0007669"/>
    <property type="project" value="UniProtKB-UniRule"/>
</dbReference>
<dbReference type="GO" id="GO:0005737">
    <property type="term" value="C:cytoplasm"/>
    <property type="evidence" value="ECO:0007669"/>
    <property type="project" value="UniProtKB-SubCell"/>
</dbReference>
<feature type="binding site" evidence="6">
    <location>
        <position position="12"/>
    </location>
    <ligand>
        <name>Mg(2+)</name>
        <dbReference type="ChEBI" id="CHEBI:18420"/>
    </ligand>
</feature>
<dbReference type="PRINTS" id="PR00471">
    <property type="entry name" value="ACETATEKNASE"/>
</dbReference>
<keyword evidence="5 6" id="KW-0067">ATP-binding</keyword>
<comment type="cofactor">
    <cofactor evidence="6">
        <name>Mg(2+)</name>
        <dbReference type="ChEBI" id="CHEBI:18420"/>
    </cofactor>
    <cofactor evidence="6">
        <name>Mn(2+)</name>
        <dbReference type="ChEBI" id="CHEBI:29035"/>
    </cofactor>
    <text evidence="6">Mg(2+). Can also accept Mn(2+).</text>
</comment>
<feature type="active site" description="Proton donor/acceptor" evidence="6">
    <location>
        <position position="150"/>
    </location>
</feature>
<accession>A0A2H0W262</accession>
<comment type="subcellular location">
    <subcellularLocation>
        <location evidence="6">Cytoplasm</location>
    </subcellularLocation>
</comment>
<organism evidence="8 9">
    <name type="scientific">Candidatus Buchananbacteria bacterium CG10_big_fil_rev_8_21_14_0_10_42_9</name>
    <dbReference type="NCBI Taxonomy" id="1974526"/>
    <lineage>
        <taxon>Bacteria</taxon>
        <taxon>Candidatus Buchananiibacteriota</taxon>
    </lineage>
</organism>
<evidence type="ECO:0000256" key="5">
    <source>
        <dbReference type="ARBA" id="ARBA00022840"/>
    </source>
</evidence>
<dbReference type="HAMAP" id="MF_00020">
    <property type="entry name" value="Acetate_kinase"/>
    <property type="match status" value="1"/>
</dbReference>
<feature type="site" description="Transition state stabilizer" evidence="6">
    <location>
        <position position="182"/>
    </location>
</feature>
<keyword evidence="6" id="KW-0479">Metal-binding</keyword>
<evidence type="ECO:0000256" key="3">
    <source>
        <dbReference type="ARBA" id="ARBA00022741"/>
    </source>
</evidence>
<dbReference type="PIRSF" id="PIRSF000722">
    <property type="entry name" value="Acetate_prop_kin"/>
    <property type="match status" value="1"/>
</dbReference>
<gene>
    <name evidence="6" type="primary">ackA</name>
    <name evidence="8" type="ORF">COT81_00965</name>
</gene>
<dbReference type="Pfam" id="PF00871">
    <property type="entry name" value="Acetate_kinase"/>
    <property type="match status" value="1"/>
</dbReference>
<evidence type="ECO:0000256" key="6">
    <source>
        <dbReference type="HAMAP-Rule" id="MF_00020"/>
    </source>
</evidence>
<dbReference type="InterPro" id="IPR023865">
    <property type="entry name" value="Aliphatic_acid_kinase_CS"/>
</dbReference>
<dbReference type="PROSITE" id="PS01075">
    <property type="entry name" value="ACETATE_KINASE_1"/>
    <property type="match status" value="1"/>
</dbReference>
<comment type="caution">
    <text evidence="8">The sequence shown here is derived from an EMBL/GenBank/DDBJ whole genome shotgun (WGS) entry which is preliminary data.</text>
</comment>
<comment type="similarity">
    <text evidence="1 6 7">Belongs to the acetokinase family.</text>
</comment>
<comment type="catalytic activity">
    <reaction evidence="6">
        <text>acetate + ATP = acetyl phosphate + ADP</text>
        <dbReference type="Rhea" id="RHEA:11352"/>
        <dbReference type="ChEBI" id="CHEBI:22191"/>
        <dbReference type="ChEBI" id="CHEBI:30089"/>
        <dbReference type="ChEBI" id="CHEBI:30616"/>
        <dbReference type="ChEBI" id="CHEBI:456216"/>
        <dbReference type="EC" id="2.7.2.1"/>
    </reaction>
</comment>
<dbReference type="GO" id="GO:0005524">
    <property type="term" value="F:ATP binding"/>
    <property type="evidence" value="ECO:0007669"/>
    <property type="project" value="UniProtKB-KW"/>
</dbReference>
<comment type="pathway">
    <text evidence="6">Metabolic intermediate biosynthesis; acetyl-CoA biosynthesis; acetyl-CoA from acetate: step 1/2.</text>
</comment>
<dbReference type="InterPro" id="IPR000890">
    <property type="entry name" value="Aliphatic_acid_kin_short-chain"/>
</dbReference>
<feature type="binding site" evidence="6">
    <location>
        <begin position="210"/>
        <end position="214"/>
    </location>
    <ligand>
        <name>ATP</name>
        <dbReference type="ChEBI" id="CHEBI:30616"/>
    </ligand>
</feature>
<keyword evidence="4 6" id="KW-0418">Kinase</keyword>
<evidence type="ECO:0000313" key="8">
    <source>
        <dbReference type="EMBL" id="PIS05453.1"/>
    </source>
</evidence>
<dbReference type="GO" id="GO:0006083">
    <property type="term" value="P:acetate metabolic process"/>
    <property type="evidence" value="ECO:0007669"/>
    <property type="project" value="TreeGrafter"/>
</dbReference>
<dbReference type="InterPro" id="IPR004372">
    <property type="entry name" value="Ac/propionate_kinase"/>
</dbReference>
<name>A0A2H0W262_9BACT</name>